<dbReference type="Gene3D" id="3.40.50.1110">
    <property type="entry name" value="SGNH hydrolase"/>
    <property type="match status" value="1"/>
</dbReference>
<dbReference type="CDD" id="cd01832">
    <property type="entry name" value="SGNH_hydrolase_like_1"/>
    <property type="match status" value="1"/>
</dbReference>
<dbReference type="InterPro" id="IPR053140">
    <property type="entry name" value="GDSL_Rv0518-like"/>
</dbReference>
<dbReference type="PANTHER" id="PTHR43784">
    <property type="entry name" value="GDSL-LIKE LIPASE/ACYLHYDROLASE, PUTATIVE (AFU_ORTHOLOGUE AFUA_2G00820)-RELATED"/>
    <property type="match status" value="1"/>
</dbReference>
<proteinExistence type="predicted"/>
<accession>A0A239J2Z7</accession>
<dbReference type="PANTHER" id="PTHR43784:SF2">
    <property type="entry name" value="GDSL-LIKE LIPASE_ACYLHYDROLASE, PUTATIVE (AFU_ORTHOLOGUE AFUA_2G00820)-RELATED"/>
    <property type="match status" value="1"/>
</dbReference>
<protein>
    <submittedName>
        <fullName evidence="2">Lysophospholipase L1</fullName>
    </submittedName>
</protein>
<name>A0A239J2Z7_9ACTN</name>
<dbReference type="RefSeq" id="WP_179224690.1">
    <property type="nucleotide sequence ID" value="NZ_FZOO01000012.1"/>
</dbReference>
<dbReference type="AlphaFoldDB" id="A0A239J2Z7"/>
<evidence type="ECO:0000313" key="2">
    <source>
        <dbReference type="EMBL" id="SNS99034.1"/>
    </source>
</evidence>
<dbReference type="InterPro" id="IPR013830">
    <property type="entry name" value="SGNH_hydro"/>
</dbReference>
<feature type="domain" description="SGNH hydrolase-type esterase" evidence="1">
    <location>
        <begin position="8"/>
        <end position="178"/>
    </location>
</feature>
<dbReference type="Proteomes" id="UP000198373">
    <property type="component" value="Unassembled WGS sequence"/>
</dbReference>
<evidence type="ECO:0000313" key="3">
    <source>
        <dbReference type="Proteomes" id="UP000198373"/>
    </source>
</evidence>
<dbReference type="SUPFAM" id="SSF52266">
    <property type="entry name" value="SGNH hydrolase"/>
    <property type="match status" value="1"/>
</dbReference>
<keyword evidence="3" id="KW-1185">Reference proteome</keyword>
<evidence type="ECO:0000259" key="1">
    <source>
        <dbReference type="Pfam" id="PF13472"/>
    </source>
</evidence>
<dbReference type="EMBL" id="FZOO01000012">
    <property type="protein sequence ID" value="SNS99034.1"/>
    <property type="molecule type" value="Genomic_DNA"/>
</dbReference>
<dbReference type="Pfam" id="PF13472">
    <property type="entry name" value="Lipase_GDSL_2"/>
    <property type="match status" value="1"/>
</dbReference>
<sequence length="243" mass="25267">MTVRVVSLGDSTSCGEGVGVRVPADRTWPSLLARGVPDAELTCLAVAGARLRELRAGQLAPAVAAAPHLATLLVGLNDIARGGFCGRSFARDLAVVVQALRGVGATVLLGRLHDPCRLLPLPAPVRGAVLRRVAEVNGAVDRLAVLPGVHVLDLAAVPGVQERRSWDVDRLHPAAELHGRIARTAAEVLQRAGLGLELPPVPPLPAGGPSVVREALWAARHGAPWLVGHLRGVTATALELART</sequence>
<gene>
    <name evidence="2" type="ORF">SAMN06893096_11266</name>
</gene>
<reference evidence="3" key="1">
    <citation type="submission" date="2017-06" db="EMBL/GenBank/DDBJ databases">
        <authorList>
            <person name="Varghese N."/>
            <person name="Submissions S."/>
        </authorList>
    </citation>
    <scope>NUCLEOTIDE SEQUENCE [LARGE SCALE GENOMIC DNA]</scope>
    <source>
        <strain evidence="3">DSM 46839</strain>
    </source>
</reference>
<organism evidence="2 3">
    <name type="scientific">Geodermatophilus pulveris</name>
    <dbReference type="NCBI Taxonomy" id="1564159"/>
    <lineage>
        <taxon>Bacteria</taxon>
        <taxon>Bacillati</taxon>
        <taxon>Actinomycetota</taxon>
        <taxon>Actinomycetes</taxon>
        <taxon>Geodermatophilales</taxon>
        <taxon>Geodermatophilaceae</taxon>
        <taxon>Geodermatophilus</taxon>
    </lineage>
</organism>
<dbReference type="InterPro" id="IPR036514">
    <property type="entry name" value="SGNH_hydro_sf"/>
</dbReference>